<keyword evidence="3" id="KW-1185">Reference proteome</keyword>
<name>A0ABX8ZT89_9SPHN</name>
<dbReference type="SUPFAM" id="SSF55060">
    <property type="entry name" value="GHMP Kinase, C-terminal domain"/>
    <property type="match status" value="1"/>
</dbReference>
<evidence type="ECO:0000313" key="3">
    <source>
        <dbReference type="Proteomes" id="UP000824300"/>
    </source>
</evidence>
<dbReference type="Gene3D" id="3.30.70.890">
    <property type="entry name" value="GHMP kinase, C-terminal domain"/>
    <property type="match status" value="1"/>
</dbReference>
<sequence>MDRLQGIDGKDGGARMTGAGFGGSVVVVTSPGYIAAIEAEFGDRILRVT</sequence>
<organism evidence="2 3">
    <name type="scientific">Qipengyuania xiapuensis</name>
    <dbReference type="NCBI Taxonomy" id="2867236"/>
    <lineage>
        <taxon>Bacteria</taxon>
        <taxon>Pseudomonadati</taxon>
        <taxon>Pseudomonadota</taxon>
        <taxon>Alphaproteobacteria</taxon>
        <taxon>Sphingomonadales</taxon>
        <taxon>Erythrobacteraceae</taxon>
        <taxon>Qipengyuania</taxon>
    </lineage>
</organism>
<dbReference type="InterPro" id="IPR013750">
    <property type="entry name" value="GHMP_kinase_C_dom"/>
</dbReference>
<evidence type="ECO:0000259" key="1">
    <source>
        <dbReference type="Pfam" id="PF08544"/>
    </source>
</evidence>
<dbReference type="Pfam" id="PF08544">
    <property type="entry name" value="GHMP_kinases_C"/>
    <property type="match status" value="1"/>
</dbReference>
<reference evidence="2 3" key="1">
    <citation type="submission" date="2021-08" db="EMBL/GenBank/DDBJ databases">
        <title>Comparative Genomics Analysis of the Genus Qipengyuania Reveals Extensive Genetic Diversity and Metabolic Versatility, Including the Description of Fifteen Novel Species.</title>
        <authorList>
            <person name="Liu Y."/>
        </authorList>
    </citation>
    <scope>NUCLEOTIDE SEQUENCE [LARGE SCALE GENOMIC DNA]</scope>
    <source>
        <strain evidence="2 3">1NDW3</strain>
    </source>
</reference>
<dbReference type="Proteomes" id="UP000824300">
    <property type="component" value="Chromosome"/>
</dbReference>
<feature type="domain" description="GHMP kinase C-terminal" evidence="1">
    <location>
        <begin position="12"/>
        <end position="41"/>
    </location>
</feature>
<accession>A0ABX8ZT89</accession>
<dbReference type="EMBL" id="CP081296">
    <property type="protein sequence ID" value="QZD91981.1"/>
    <property type="molecule type" value="Genomic_DNA"/>
</dbReference>
<gene>
    <name evidence="2" type="ORF">K3162_10540</name>
</gene>
<dbReference type="InterPro" id="IPR036554">
    <property type="entry name" value="GHMP_kinase_C_sf"/>
</dbReference>
<evidence type="ECO:0000313" key="2">
    <source>
        <dbReference type="EMBL" id="QZD91981.1"/>
    </source>
</evidence>
<dbReference type="RefSeq" id="WP_221427684.1">
    <property type="nucleotide sequence ID" value="NZ_CP081296.1"/>
</dbReference>
<proteinExistence type="predicted"/>
<protein>
    <recommendedName>
        <fullName evidence="1">GHMP kinase C-terminal domain-containing protein</fullName>
    </recommendedName>
</protein>